<comment type="similarity">
    <text evidence="2">Belongs to the G-protein coupled receptor 1 family.</text>
</comment>
<feature type="transmembrane region" description="Helical" evidence="10">
    <location>
        <begin position="94"/>
        <end position="118"/>
    </location>
</feature>
<proteinExistence type="inferred from homology"/>
<organism evidence="12 13">
    <name type="scientific">Orchesella cincta</name>
    <name type="common">Springtail</name>
    <name type="synonym">Podura cincta</name>
    <dbReference type="NCBI Taxonomy" id="48709"/>
    <lineage>
        <taxon>Eukaryota</taxon>
        <taxon>Metazoa</taxon>
        <taxon>Ecdysozoa</taxon>
        <taxon>Arthropoda</taxon>
        <taxon>Hexapoda</taxon>
        <taxon>Collembola</taxon>
        <taxon>Entomobryomorpha</taxon>
        <taxon>Entomobryoidea</taxon>
        <taxon>Orchesellidae</taxon>
        <taxon>Orchesellinae</taxon>
        <taxon>Orchesella</taxon>
    </lineage>
</organism>
<dbReference type="GO" id="GO:0042277">
    <property type="term" value="F:peptide binding"/>
    <property type="evidence" value="ECO:0007669"/>
    <property type="project" value="TreeGrafter"/>
</dbReference>
<keyword evidence="9" id="KW-0807">Transducer</keyword>
<gene>
    <name evidence="12" type="ORF">Ocin01_17596</name>
</gene>
<evidence type="ECO:0000256" key="3">
    <source>
        <dbReference type="ARBA" id="ARBA00022475"/>
    </source>
</evidence>
<feature type="domain" description="G-protein coupled receptors family 1 profile" evidence="11">
    <location>
        <begin position="1"/>
        <end position="200"/>
    </location>
</feature>
<dbReference type="EMBL" id="LJIJ01002923">
    <property type="protein sequence ID" value="ODM89091.1"/>
    <property type="molecule type" value="Genomic_DNA"/>
</dbReference>
<keyword evidence="4 10" id="KW-0812">Transmembrane</keyword>
<dbReference type="GO" id="GO:0004930">
    <property type="term" value="F:G protein-coupled receptor activity"/>
    <property type="evidence" value="ECO:0007669"/>
    <property type="project" value="UniProtKB-KW"/>
</dbReference>
<evidence type="ECO:0000256" key="1">
    <source>
        <dbReference type="ARBA" id="ARBA00004651"/>
    </source>
</evidence>
<keyword evidence="13" id="KW-1185">Reference proteome</keyword>
<dbReference type="GO" id="GO:0005886">
    <property type="term" value="C:plasma membrane"/>
    <property type="evidence" value="ECO:0007669"/>
    <property type="project" value="UniProtKB-SubCell"/>
</dbReference>
<accession>A0A1D2M837</accession>
<evidence type="ECO:0000256" key="8">
    <source>
        <dbReference type="ARBA" id="ARBA00023170"/>
    </source>
</evidence>
<dbReference type="AlphaFoldDB" id="A0A1D2M837"/>
<reference evidence="12 13" key="1">
    <citation type="journal article" date="2016" name="Genome Biol. Evol.">
        <title>Gene Family Evolution Reflects Adaptation to Soil Environmental Stressors in the Genome of the Collembolan Orchesella cincta.</title>
        <authorList>
            <person name="Faddeeva-Vakhrusheva A."/>
            <person name="Derks M.F."/>
            <person name="Anvar S.Y."/>
            <person name="Agamennone V."/>
            <person name="Suring W."/>
            <person name="Smit S."/>
            <person name="van Straalen N.M."/>
            <person name="Roelofs D."/>
        </authorList>
    </citation>
    <scope>NUCLEOTIDE SEQUENCE [LARGE SCALE GENOMIC DNA]</scope>
    <source>
        <tissue evidence="12">Mixed pool</tissue>
    </source>
</reference>
<dbReference type="PANTHER" id="PTHR24229:SF40">
    <property type="entry name" value="ALLATOSTATIN C RECEPTOR 1-RELATED"/>
    <property type="match status" value="1"/>
</dbReference>
<evidence type="ECO:0000313" key="12">
    <source>
        <dbReference type="EMBL" id="ODM89091.1"/>
    </source>
</evidence>
<evidence type="ECO:0000259" key="11">
    <source>
        <dbReference type="PROSITE" id="PS50262"/>
    </source>
</evidence>
<feature type="transmembrane region" description="Helical" evidence="10">
    <location>
        <begin position="46"/>
        <end position="66"/>
    </location>
</feature>
<feature type="transmembrane region" description="Helical" evidence="10">
    <location>
        <begin position="187"/>
        <end position="204"/>
    </location>
</feature>
<name>A0A1D2M837_ORCCI</name>
<dbReference type="PANTHER" id="PTHR24229">
    <property type="entry name" value="NEUROPEPTIDES RECEPTOR"/>
    <property type="match status" value="1"/>
</dbReference>
<sequence>MNLSVANVCMLISIIIFIATEHLGNWPFGNLLLIAGKWSKPLIAKYLAGVLWIVSFPLMVPVIMYADTLDIGENIQYCTVDWPDSSTMKGNTQYILYLVMNGFGVPFPFILALCILIVRRCVRDGGQSMNSLQKEKLETTTLVLAIQIMHFACVIPMSAVEFAFIFIRELEFTHSQTYFVILRLSYYLGYSSAVFFPILCALLSTNFKKSFKEACSCAKTQVEMCPEQNMAELQLIPVTETCE</sequence>
<dbReference type="PROSITE" id="PS50262">
    <property type="entry name" value="G_PROTEIN_RECEP_F1_2"/>
    <property type="match status" value="1"/>
</dbReference>
<keyword evidence="5 10" id="KW-1133">Transmembrane helix</keyword>
<evidence type="ECO:0000313" key="13">
    <source>
        <dbReference type="Proteomes" id="UP000094527"/>
    </source>
</evidence>
<feature type="transmembrane region" description="Helical" evidence="10">
    <location>
        <begin position="12"/>
        <end position="34"/>
    </location>
</feature>
<dbReference type="OrthoDB" id="6076970at2759"/>
<evidence type="ECO:0000256" key="4">
    <source>
        <dbReference type="ARBA" id="ARBA00022692"/>
    </source>
</evidence>
<keyword evidence="3" id="KW-1003">Cell membrane</keyword>
<keyword evidence="7 10" id="KW-0472">Membrane</keyword>
<feature type="transmembrane region" description="Helical" evidence="10">
    <location>
        <begin position="139"/>
        <end position="167"/>
    </location>
</feature>
<comment type="caution">
    <text evidence="12">The sequence shown here is derived from an EMBL/GenBank/DDBJ whole genome shotgun (WGS) entry which is preliminary data.</text>
</comment>
<dbReference type="GO" id="GO:0043005">
    <property type="term" value="C:neuron projection"/>
    <property type="evidence" value="ECO:0007669"/>
    <property type="project" value="TreeGrafter"/>
</dbReference>
<evidence type="ECO:0000256" key="6">
    <source>
        <dbReference type="ARBA" id="ARBA00023040"/>
    </source>
</evidence>
<dbReference type="STRING" id="48709.A0A1D2M837"/>
<evidence type="ECO:0000256" key="7">
    <source>
        <dbReference type="ARBA" id="ARBA00023136"/>
    </source>
</evidence>
<dbReference type="InterPro" id="IPR017452">
    <property type="entry name" value="GPCR_Rhodpsn_7TM"/>
</dbReference>
<dbReference type="Pfam" id="PF00001">
    <property type="entry name" value="7tm_1"/>
    <property type="match status" value="1"/>
</dbReference>
<dbReference type="InterPro" id="IPR000276">
    <property type="entry name" value="GPCR_Rhodpsn"/>
</dbReference>
<evidence type="ECO:0000256" key="9">
    <source>
        <dbReference type="ARBA" id="ARBA00023224"/>
    </source>
</evidence>
<dbReference type="Proteomes" id="UP000094527">
    <property type="component" value="Unassembled WGS sequence"/>
</dbReference>
<protein>
    <submittedName>
        <fullName evidence="12">Somatostatin receptor type 5</fullName>
    </submittedName>
</protein>
<comment type="subcellular location">
    <subcellularLocation>
        <location evidence="1">Cell membrane</location>
        <topology evidence="1">Multi-pass membrane protein</topology>
    </subcellularLocation>
</comment>
<evidence type="ECO:0000256" key="10">
    <source>
        <dbReference type="SAM" id="Phobius"/>
    </source>
</evidence>
<evidence type="ECO:0000256" key="5">
    <source>
        <dbReference type="ARBA" id="ARBA00022989"/>
    </source>
</evidence>
<keyword evidence="6" id="KW-0297">G-protein coupled receptor</keyword>
<dbReference type="Gene3D" id="1.20.1070.10">
    <property type="entry name" value="Rhodopsin 7-helix transmembrane proteins"/>
    <property type="match status" value="1"/>
</dbReference>
<evidence type="ECO:0000256" key="2">
    <source>
        <dbReference type="ARBA" id="ARBA00010663"/>
    </source>
</evidence>
<dbReference type="SUPFAM" id="SSF81321">
    <property type="entry name" value="Family A G protein-coupled receptor-like"/>
    <property type="match status" value="1"/>
</dbReference>
<keyword evidence="8 12" id="KW-0675">Receptor</keyword>